<organism evidence="5 6">
    <name type="scientific">Pseudomonas syringae pv. cilantro</name>
    <dbReference type="NCBI Taxonomy" id="81035"/>
    <lineage>
        <taxon>Bacteria</taxon>
        <taxon>Pseudomonadati</taxon>
        <taxon>Pseudomonadota</taxon>
        <taxon>Gammaproteobacteria</taxon>
        <taxon>Pseudomonadales</taxon>
        <taxon>Pseudomonadaceae</taxon>
        <taxon>Pseudomonas</taxon>
        <taxon>Pseudomonas syringae</taxon>
    </lineage>
</organism>
<evidence type="ECO:0000313" key="6">
    <source>
        <dbReference type="Proteomes" id="UP000037891"/>
    </source>
</evidence>
<dbReference type="EC" id="2.7.7.65" evidence="1"/>
<dbReference type="GO" id="GO:0052621">
    <property type="term" value="F:diguanylate cyclase activity"/>
    <property type="evidence" value="ECO:0007669"/>
    <property type="project" value="UniProtKB-EC"/>
</dbReference>
<name>A0A0N1JMR5_PSESX</name>
<keyword evidence="3" id="KW-0812">Transmembrane</keyword>
<reference evidence="5 6" key="1">
    <citation type="submission" date="2015-07" db="EMBL/GenBank/DDBJ databases">
        <authorList>
            <person name="Noorani M."/>
        </authorList>
    </citation>
    <scope>NUCLEOTIDE SEQUENCE [LARGE SCALE GENOMIC DNA]</scope>
    <source>
        <strain evidence="5 6">0788_9</strain>
    </source>
</reference>
<evidence type="ECO:0000256" key="2">
    <source>
        <dbReference type="ARBA" id="ARBA00034247"/>
    </source>
</evidence>
<dbReference type="InterPro" id="IPR050469">
    <property type="entry name" value="Diguanylate_Cyclase"/>
</dbReference>
<comment type="catalytic activity">
    <reaction evidence="2">
        <text>2 GTP = 3',3'-c-di-GMP + 2 diphosphate</text>
        <dbReference type="Rhea" id="RHEA:24898"/>
        <dbReference type="ChEBI" id="CHEBI:33019"/>
        <dbReference type="ChEBI" id="CHEBI:37565"/>
        <dbReference type="ChEBI" id="CHEBI:58805"/>
        <dbReference type="EC" id="2.7.7.65"/>
    </reaction>
</comment>
<gene>
    <name evidence="5" type="ORF">ABJ99_5035</name>
</gene>
<dbReference type="AlphaFoldDB" id="A0A0N1JMR5"/>
<dbReference type="CDD" id="cd01949">
    <property type="entry name" value="GGDEF"/>
    <property type="match status" value="1"/>
</dbReference>
<dbReference type="PROSITE" id="PS50887">
    <property type="entry name" value="GGDEF"/>
    <property type="match status" value="1"/>
</dbReference>
<dbReference type="NCBIfam" id="TIGR00254">
    <property type="entry name" value="GGDEF"/>
    <property type="match status" value="1"/>
</dbReference>
<dbReference type="Pfam" id="PF00990">
    <property type="entry name" value="GGDEF"/>
    <property type="match status" value="1"/>
</dbReference>
<feature type="transmembrane region" description="Helical" evidence="3">
    <location>
        <begin position="16"/>
        <end position="40"/>
    </location>
</feature>
<sequence length="216" mass="23416">MWDINLAPINDGHLPLFFIFLVSSTLLGGCLSVTFLNLAVQTMLARDTFQKLSETDPLTLAPNRRALITSLDDSLASKDRTSLWFAMLDLDNFKAINDQHGHDAGDKVLISFVQIIKTTRDVVSFGRLGGEEFGLVFSAAAATDAIVALNYLLLCAQKDDTAGFHYSCSAGMTNLATAATGNEILKNADENLYLAKRSGRKCIAFEGKVVSNTSET</sequence>
<evidence type="ECO:0000259" key="4">
    <source>
        <dbReference type="PROSITE" id="PS50887"/>
    </source>
</evidence>
<evidence type="ECO:0000256" key="3">
    <source>
        <dbReference type="SAM" id="Phobius"/>
    </source>
</evidence>
<dbReference type="Gene3D" id="3.30.70.270">
    <property type="match status" value="1"/>
</dbReference>
<dbReference type="EMBL" id="LGLN01000093">
    <property type="protein sequence ID" value="KPC24170.1"/>
    <property type="molecule type" value="Genomic_DNA"/>
</dbReference>
<proteinExistence type="predicted"/>
<keyword evidence="3" id="KW-1133">Transmembrane helix</keyword>
<dbReference type="Proteomes" id="UP000037891">
    <property type="component" value="Unassembled WGS sequence"/>
</dbReference>
<evidence type="ECO:0000313" key="5">
    <source>
        <dbReference type="EMBL" id="KPC24170.1"/>
    </source>
</evidence>
<dbReference type="PATRIC" id="fig|81035.3.peg.5413"/>
<accession>A0A0N1JMR5</accession>
<dbReference type="InterPro" id="IPR000160">
    <property type="entry name" value="GGDEF_dom"/>
</dbReference>
<dbReference type="SMART" id="SM00267">
    <property type="entry name" value="GGDEF"/>
    <property type="match status" value="1"/>
</dbReference>
<reference evidence="5 6" key="2">
    <citation type="submission" date="2015-10" db="EMBL/GenBank/DDBJ databases">
        <title>Comparative genomics and high-throughput reverse genetic screens identify a new phytobacterial MAMP and an Arabidopsis receptor required for immune elicitation.</title>
        <authorList>
            <person name="Mott G.A."/>
            <person name="Thakur S."/>
            <person name="Wang P.W."/>
            <person name="Desveaux D."/>
            <person name="Guttman D.S."/>
        </authorList>
    </citation>
    <scope>NUCLEOTIDE SEQUENCE [LARGE SCALE GENOMIC DNA]</scope>
    <source>
        <strain evidence="5 6">0788_9</strain>
    </source>
</reference>
<dbReference type="SUPFAM" id="SSF55073">
    <property type="entry name" value="Nucleotide cyclase"/>
    <property type="match status" value="1"/>
</dbReference>
<keyword evidence="3" id="KW-0472">Membrane</keyword>
<dbReference type="InterPro" id="IPR043128">
    <property type="entry name" value="Rev_trsase/Diguanyl_cyclase"/>
</dbReference>
<dbReference type="PANTHER" id="PTHR45138">
    <property type="entry name" value="REGULATORY COMPONENTS OF SENSORY TRANSDUCTION SYSTEM"/>
    <property type="match status" value="1"/>
</dbReference>
<comment type="caution">
    <text evidence="5">The sequence shown here is derived from an EMBL/GenBank/DDBJ whole genome shotgun (WGS) entry which is preliminary data.</text>
</comment>
<evidence type="ECO:0000256" key="1">
    <source>
        <dbReference type="ARBA" id="ARBA00012528"/>
    </source>
</evidence>
<dbReference type="InterPro" id="IPR029787">
    <property type="entry name" value="Nucleotide_cyclase"/>
</dbReference>
<dbReference type="PANTHER" id="PTHR45138:SF9">
    <property type="entry name" value="DIGUANYLATE CYCLASE DGCM-RELATED"/>
    <property type="match status" value="1"/>
</dbReference>
<feature type="domain" description="GGDEF" evidence="4">
    <location>
        <begin position="81"/>
        <end position="208"/>
    </location>
</feature>
<protein>
    <recommendedName>
        <fullName evidence="1">diguanylate cyclase</fullName>
        <ecNumber evidence="1">2.7.7.65</ecNumber>
    </recommendedName>
</protein>